<name>A0ACD4RB98_9BACI</name>
<organism evidence="1 2">
    <name type="scientific">Metabacillus hrfriensis</name>
    <dbReference type="NCBI Taxonomy" id="3048891"/>
    <lineage>
        <taxon>Bacteria</taxon>
        <taxon>Bacillati</taxon>
        <taxon>Bacillota</taxon>
        <taxon>Bacilli</taxon>
        <taxon>Bacillales</taxon>
        <taxon>Bacillaceae</taxon>
        <taxon>Metabacillus</taxon>
    </lineage>
</organism>
<evidence type="ECO:0000313" key="2">
    <source>
        <dbReference type="Proteomes" id="UP001226091"/>
    </source>
</evidence>
<reference evidence="2" key="1">
    <citation type="journal article" date="2025" name="Aquaculture">
        <title>Assessment of the bioflocculant production and safety properties of Metabacillus hrfriensis sp. nov. based on phenotypic and whole-genome sequencing analysis.</title>
        <authorList>
            <person name="Zhang R."/>
            <person name="Zhao Z."/>
            <person name="Luo L."/>
            <person name="Wang S."/>
            <person name="Guo K."/>
            <person name="Xu W."/>
        </authorList>
    </citation>
    <scope>NUCLEOTIDE SEQUENCE [LARGE SCALE GENOMIC DNA]</scope>
    <source>
        <strain evidence="2">CT-WN-B3</strain>
    </source>
</reference>
<keyword evidence="2" id="KW-1185">Reference proteome</keyword>
<protein>
    <submittedName>
        <fullName evidence="1">Uracil-DNA glycosylase</fullName>
    </submittedName>
</protein>
<dbReference type="Proteomes" id="UP001226091">
    <property type="component" value="Chromosome"/>
</dbReference>
<proteinExistence type="predicted"/>
<gene>
    <name evidence="1" type="ORF">QLQ22_24315</name>
</gene>
<accession>A0ACD4RB98</accession>
<sequence>MKNQPINCLKCTYYYVTWDRDFPNGCRAYGFKSAVRPSVTVMKSSGEACMKYTSKR</sequence>
<evidence type="ECO:0000313" key="1">
    <source>
        <dbReference type="EMBL" id="WHZ57724.1"/>
    </source>
</evidence>
<dbReference type="EMBL" id="CP126116">
    <property type="protein sequence ID" value="WHZ57724.1"/>
    <property type="molecule type" value="Genomic_DNA"/>
</dbReference>